<dbReference type="EMBL" id="BARW01003789">
    <property type="protein sequence ID" value="GAI70897.1"/>
    <property type="molecule type" value="Genomic_DNA"/>
</dbReference>
<dbReference type="AlphaFoldDB" id="X1QQS7"/>
<name>X1QQS7_9ZZZZ</name>
<organism evidence="2">
    <name type="scientific">marine sediment metagenome</name>
    <dbReference type="NCBI Taxonomy" id="412755"/>
    <lineage>
        <taxon>unclassified sequences</taxon>
        <taxon>metagenomes</taxon>
        <taxon>ecological metagenomes</taxon>
    </lineage>
</organism>
<keyword evidence="1" id="KW-0472">Membrane</keyword>
<proteinExistence type="predicted"/>
<evidence type="ECO:0000256" key="1">
    <source>
        <dbReference type="SAM" id="Phobius"/>
    </source>
</evidence>
<feature type="transmembrane region" description="Helical" evidence="1">
    <location>
        <begin position="84"/>
        <end position="105"/>
    </location>
</feature>
<evidence type="ECO:0000313" key="2">
    <source>
        <dbReference type="EMBL" id="GAI70897.1"/>
    </source>
</evidence>
<keyword evidence="1" id="KW-1133">Transmembrane helix</keyword>
<reference evidence="2" key="1">
    <citation type="journal article" date="2014" name="Front. Microbiol.">
        <title>High frequency of phylogenetically diverse reductive dehalogenase-homologous genes in deep subseafloor sedimentary metagenomes.</title>
        <authorList>
            <person name="Kawai M."/>
            <person name="Futagami T."/>
            <person name="Toyoda A."/>
            <person name="Takaki Y."/>
            <person name="Nishi S."/>
            <person name="Hori S."/>
            <person name="Arai W."/>
            <person name="Tsubouchi T."/>
            <person name="Morono Y."/>
            <person name="Uchiyama I."/>
            <person name="Ito T."/>
            <person name="Fujiyama A."/>
            <person name="Inagaki F."/>
            <person name="Takami H."/>
        </authorList>
    </citation>
    <scope>NUCLEOTIDE SEQUENCE</scope>
    <source>
        <strain evidence="2">Expedition CK06-06</strain>
    </source>
</reference>
<sequence>MLENGGVFIGTLPHFKWGATLRRILGYDQGKTKLLTKDKYLVELDSFLMSDAKIEQAIKRAGLTLLEMYDLYLPPHVQEVSEHILIPASALGLTAYTLPIVKLIIAKK</sequence>
<accession>X1QQS7</accession>
<keyword evidence="1" id="KW-0812">Transmembrane</keyword>
<evidence type="ECO:0008006" key="3">
    <source>
        <dbReference type="Google" id="ProtNLM"/>
    </source>
</evidence>
<protein>
    <recommendedName>
        <fullName evidence="3">Methyltransferase type 11 domain-containing protein</fullName>
    </recommendedName>
</protein>
<comment type="caution">
    <text evidence="2">The sequence shown here is derived from an EMBL/GenBank/DDBJ whole genome shotgun (WGS) entry which is preliminary data.</text>
</comment>
<gene>
    <name evidence="2" type="ORF">S12H4_09375</name>
</gene>